<keyword evidence="1" id="KW-1133">Transmembrane helix</keyword>
<dbReference type="RefSeq" id="WP_176575316.1">
    <property type="nucleotide sequence ID" value="NZ_CBDRGH010000017.1"/>
</dbReference>
<protein>
    <submittedName>
        <fullName evidence="2">PH domain-containing protein</fullName>
    </submittedName>
</protein>
<keyword evidence="3" id="KW-1185">Reference proteome</keyword>
<evidence type="ECO:0000313" key="3">
    <source>
        <dbReference type="Proteomes" id="UP000509418"/>
    </source>
</evidence>
<dbReference type="AlphaFoldDB" id="A0A7H8T4E1"/>
<reference evidence="2 3" key="1">
    <citation type="submission" date="2020-06" db="EMBL/GenBank/DDBJ databases">
        <title>Genome mining for natural products.</title>
        <authorList>
            <person name="Zhang B."/>
            <person name="Shi J."/>
            <person name="Ge H."/>
        </authorList>
    </citation>
    <scope>NUCLEOTIDE SEQUENCE [LARGE SCALE GENOMIC DNA]</scope>
    <source>
        <strain evidence="2 3">NA02069</strain>
    </source>
</reference>
<organism evidence="2 3">
    <name type="scientific">Streptomyces chartreusis</name>
    <dbReference type="NCBI Taxonomy" id="1969"/>
    <lineage>
        <taxon>Bacteria</taxon>
        <taxon>Bacillati</taxon>
        <taxon>Actinomycetota</taxon>
        <taxon>Actinomycetes</taxon>
        <taxon>Kitasatosporales</taxon>
        <taxon>Streptomycetaceae</taxon>
        <taxon>Streptomyces</taxon>
    </lineage>
</organism>
<evidence type="ECO:0000313" key="2">
    <source>
        <dbReference type="EMBL" id="QKZ18376.1"/>
    </source>
</evidence>
<feature type="transmembrane region" description="Helical" evidence="1">
    <location>
        <begin position="32"/>
        <end position="52"/>
    </location>
</feature>
<sequence>MRFLGWTNEHDGQSGMPGRWIGLDAAARRRNWWWTGVLTLLFAGFAVTAALTEPTDRWWWVGGVGICWLGSLYYMVNRGYGRTLLTSSGMQFHTLTGRRSFRWDEIARIDARRHQTSSGEWWDVRAVRARGRSLTIPGVFTSSRRDAAFEEKLALIRRYWAEAATD</sequence>
<keyword evidence="1" id="KW-0812">Transmembrane</keyword>
<name>A0A7H8T4E1_STRCX</name>
<keyword evidence="1" id="KW-0472">Membrane</keyword>
<proteinExistence type="predicted"/>
<dbReference type="EMBL" id="CP056041">
    <property type="protein sequence ID" value="QKZ18376.1"/>
    <property type="molecule type" value="Genomic_DNA"/>
</dbReference>
<dbReference type="Proteomes" id="UP000509418">
    <property type="component" value="Chromosome"/>
</dbReference>
<gene>
    <name evidence="2" type="ORF">HUT05_13990</name>
</gene>
<evidence type="ECO:0000256" key="1">
    <source>
        <dbReference type="SAM" id="Phobius"/>
    </source>
</evidence>
<feature type="transmembrane region" description="Helical" evidence="1">
    <location>
        <begin position="58"/>
        <end position="76"/>
    </location>
</feature>
<accession>A0A7H8T4E1</accession>